<feature type="signal peptide" evidence="2">
    <location>
        <begin position="1"/>
        <end position="25"/>
    </location>
</feature>
<evidence type="ECO:0000313" key="3">
    <source>
        <dbReference type="EMBL" id="XBP72659.1"/>
    </source>
</evidence>
<evidence type="ECO:0000256" key="1">
    <source>
        <dbReference type="ARBA" id="ARBA00006987"/>
    </source>
</evidence>
<dbReference type="PANTHER" id="PTHR42928">
    <property type="entry name" value="TRICARBOXYLATE-BINDING PROTEIN"/>
    <property type="match status" value="1"/>
</dbReference>
<name>A0AAU7LYA3_9BURK</name>
<dbReference type="PROSITE" id="PS51257">
    <property type="entry name" value="PROKAR_LIPOPROTEIN"/>
    <property type="match status" value="1"/>
</dbReference>
<gene>
    <name evidence="3" type="ORF">ABLV49_21575</name>
</gene>
<dbReference type="AlphaFoldDB" id="A0AAU7LYA3"/>
<dbReference type="PIRSF" id="PIRSF017082">
    <property type="entry name" value="YflP"/>
    <property type="match status" value="1"/>
</dbReference>
<accession>A0AAU7LYA3</accession>
<sequence>MKRRTFIYSTTALIACMPLCSAALAQEAFPSKPIRFVIPSAPGSVSDAVARVYSERMSKILKQPVMIENMPGAGTLLTVRNVLKSPADGYSLTVSANTIVTLPYVDKSAGYNPGDFTGISNLAKSPMALVVSSQSPFKTLAELVAAAKKAPGTLTFASVGVGTTSHLPVELFAQSAGIKLLLIPYKGIPLAIPDVVAERVTLMMGTSPSVGEMIKAGKMRALAVTSPTRSPWFPNTPSFAELGYEEATYELFLGLMGPAKMPPAVRKMLADAAEEAKRDPEVRKRLEALGQELPTQATPEQFNTFLHREEEKMKKVVKEANIQVTPN</sequence>
<dbReference type="CDD" id="cd07012">
    <property type="entry name" value="PBP2_Bug_TTT"/>
    <property type="match status" value="1"/>
</dbReference>
<keyword evidence="2" id="KW-0732">Signal</keyword>
<keyword evidence="3" id="KW-0614">Plasmid</keyword>
<dbReference type="SUPFAM" id="SSF53850">
    <property type="entry name" value="Periplasmic binding protein-like II"/>
    <property type="match status" value="1"/>
</dbReference>
<protein>
    <submittedName>
        <fullName evidence="3">Tripartite tricarboxylate transporter substrate binding protein</fullName>
    </submittedName>
</protein>
<reference evidence="3" key="1">
    <citation type="submission" date="2024-05" db="EMBL/GenBank/DDBJ databases">
        <authorList>
            <person name="Bunk B."/>
            <person name="Swiderski J."/>
            <person name="Sproer C."/>
            <person name="Thiel V."/>
        </authorList>
    </citation>
    <scope>NUCLEOTIDE SEQUENCE</scope>
    <source>
        <strain evidence="3">DSM 17735</strain>
        <plasmid evidence="3">p1</plasmid>
    </source>
</reference>
<dbReference type="RefSeq" id="WP_349282373.1">
    <property type="nucleotide sequence ID" value="NZ_CBCSCU010000043.1"/>
</dbReference>
<evidence type="ECO:0000256" key="2">
    <source>
        <dbReference type="SAM" id="SignalP"/>
    </source>
</evidence>
<dbReference type="PANTHER" id="PTHR42928:SF5">
    <property type="entry name" value="BLR1237 PROTEIN"/>
    <property type="match status" value="1"/>
</dbReference>
<dbReference type="Gene3D" id="3.40.190.150">
    <property type="entry name" value="Bordetella uptake gene, domain 1"/>
    <property type="match status" value="1"/>
</dbReference>
<geneLocation type="plasmid" evidence="3">
    <name>p1</name>
</geneLocation>
<dbReference type="Pfam" id="PF03401">
    <property type="entry name" value="TctC"/>
    <property type="match status" value="1"/>
</dbReference>
<organism evidence="3">
    <name type="scientific">Polaromonas hydrogenivorans</name>
    <dbReference type="NCBI Taxonomy" id="335476"/>
    <lineage>
        <taxon>Bacteria</taxon>
        <taxon>Pseudomonadati</taxon>
        <taxon>Pseudomonadota</taxon>
        <taxon>Betaproteobacteria</taxon>
        <taxon>Burkholderiales</taxon>
        <taxon>Comamonadaceae</taxon>
        <taxon>Polaromonas</taxon>
    </lineage>
</organism>
<dbReference type="InterPro" id="IPR005064">
    <property type="entry name" value="BUG"/>
</dbReference>
<dbReference type="InterPro" id="IPR042100">
    <property type="entry name" value="Bug_dom1"/>
</dbReference>
<dbReference type="Gene3D" id="3.40.190.10">
    <property type="entry name" value="Periplasmic binding protein-like II"/>
    <property type="match status" value="1"/>
</dbReference>
<comment type="similarity">
    <text evidence="1">Belongs to the UPF0065 (bug) family.</text>
</comment>
<feature type="chain" id="PRO_5043380694" evidence="2">
    <location>
        <begin position="26"/>
        <end position="327"/>
    </location>
</feature>
<dbReference type="EMBL" id="CP157676">
    <property type="protein sequence ID" value="XBP72659.1"/>
    <property type="molecule type" value="Genomic_DNA"/>
</dbReference>
<proteinExistence type="inferred from homology"/>